<protein>
    <submittedName>
        <fullName evidence="1">Unannotated protein</fullName>
    </submittedName>
</protein>
<evidence type="ECO:0000313" key="1">
    <source>
        <dbReference type="EMBL" id="CAB5054249.1"/>
    </source>
</evidence>
<accession>A0A6J7TK06</accession>
<organism evidence="1">
    <name type="scientific">freshwater metagenome</name>
    <dbReference type="NCBI Taxonomy" id="449393"/>
    <lineage>
        <taxon>unclassified sequences</taxon>
        <taxon>metagenomes</taxon>
        <taxon>ecological metagenomes</taxon>
    </lineage>
</organism>
<gene>
    <name evidence="1" type="ORF">UFOPK4301_01202</name>
</gene>
<proteinExistence type="predicted"/>
<reference evidence="1" key="1">
    <citation type="submission" date="2020-05" db="EMBL/GenBank/DDBJ databases">
        <authorList>
            <person name="Chiriac C."/>
            <person name="Salcher M."/>
            <person name="Ghai R."/>
            <person name="Kavagutti S V."/>
        </authorList>
    </citation>
    <scope>NUCLEOTIDE SEQUENCE</scope>
</reference>
<name>A0A6J7TK06_9ZZZZ</name>
<sequence length="193" mass="20701">MESITDSTATISPFSVTSAAKLAANNPAPAYRSSALSPGFKFANLRTVSTNTIGASLCTCQNEPAWIRQLRSPTVSSSQGPPRWSTTTCCPVELCAVLISPRPRCFFSCAKATDPSTAIRQSSISTTVCDRVIFIPIETSPIRAYRLRVRQRNPVSEGDSEITSKSASGLPLTCVIPPKCESCSRTTSLFSSR</sequence>
<dbReference type="AlphaFoldDB" id="A0A6J7TK06"/>
<dbReference type="EMBL" id="CAFBQG010000180">
    <property type="protein sequence ID" value="CAB5054249.1"/>
    <property type="molecule type" value="Genomic_DNA"/>
</dbReference>